<comment type="caution">
    <text evidence="2">The sequence shown here is derived from an EMBL/GenBank/DDBJ whole genome shotgun (WGS) entry which is preliminary data.</text>
</comment>
<dbReference type="SUPFAM" id="SSF53474">
    <property type="entry name" value="alpha/beta-Hydrolases"/>
    <property type="match status" value="1"/>
</dbReference>
<organism evidence="2 3">
    <name type="scientific">Recurvomyces mirabilis</name>
    <dbReference type="NCBI Taxonomy" id="574656"/>
    <lineage>
        <taxon>Eukaryota</taxon>
        <taxon>Fungi</taxon>
        <taxon>Dikarya</taxon>
        <taxon>Ascomycota</taxon>
        <taxon>Pezizomycotina</taxon>
        <taxon>Dothideomycetes</taxon>
        <taxon>Dothideomycetidae</taxon>
        <taxon>Mycosphaerellales</taxon>
        <taxon>Teratosphaeriaceae</taxon>
        <taxon>Recurvomyces</taxon>
    </lineage>
</organism>
<dbReference type="InterPro" id="IPR000073">
    <property type="entry name" value="AB_hydrolase_1"/>
</dbReference>
<protein>
    <recommendedName>
        <fullName evidence="1">AB hydrolase-1 domain-containing protein</fullName>
    </recommendedName>
</protein>
<reference evidence="2" key="1">
    <citation type="submission" date="2023-07" db="EMBL/GenBank/DDBJ databases">
        <title>Black Yeasts Isolated from many extreme environments.</title>
        <authorList>
            <person name="Coleine C."/>
            <person name="Stajich J.E."/>
            <person name="Selbmann L."/>
        </authorList>
    </citation>
    <scope>NUCLEOTIDE SEQUENCE</scope>
    <source>
        <strain evidence="2">CCFEE 5485</strain>
    </source>
</reference>
<dbReference type="Gene3D" id="3.40.50.1820">
    <property type="entry name" value="alpha/beta hydrolase"/>
    <property type="match status" value="1"/>
</dbReference>
<keyword evidence="3" id="KW-1185">Reference proteome</keyword>
<accession>A0AAE0WL85</accession>
<dbReference type="Proteomes" id="UP001274830">
    <property type="component" value="Unassembled WGS sequence"/>
</dbReference>
<feature type="domain" description="AB hydrolase-1" evidence="1">
    <location>
        <begin position="64"/>
        <end position="118"/>
    </location>
</feature>
<dbReference type="Pfam" id="PF00561">
    <property type="entry name" value="Abhydrolase_1"/>
    <property type="match status" value="1"/>
</dbReference>
<name>A0AAE0WL85_9PEZI</name>
<dbReference type="AlphaFoldDB" id="A0AAE0WL85"/>
<sequence>MSSGRATSQEDLLTGFAAVAPLFAAPAELKAQSEFDLDAIMPTILAPLYETINAAMGDCLSRYDLRDRLHEIKVPTLVYVGRYDWINPVSSSEEIVANIPGAKLIVYEKSGHFAALEEKTKFRRDFRDFVKGLGVEGIQV</sequence>
<evidence type="ECO:0000313" key="3">
    <source>
        <dbReference type="Proteomes" id="UP001274830"/>
    </source>
</evidence>
<proteinExistence type="predicted"/>
<dbReference type="InterPro" id="IPR029058">
    <property type="entry name" value="AB_hydrolase_fold"/>
</dbReference>
<gene>
    <name evidence="2" type="ORF">LTR78_006319</name>
</gene>
<evidence type="ECO:0000313" key="2">
    <source>
        <dbReference type="EMBL" id="KAK3673766.1"/>
    </source>
</evidence>
<evidence type="ECO:0000259" key="1">
    <source>
        <dbReference type="Pfam" id="PF00561"/>
    </source>
</evidence>
<dbReference type="EMBL" id="JAUTXT010000023">
    <property type="protein sequence ID" value="KAK3673766.1"/>
    <property type="molecule type" value="Genomic_DNA"/>
</dbReference>